<evidence type="ECO:0000256" key="10">
    <source>
        <dbReference type="ARBA" id="ARBA00023136"/>
    </source>
</evidence>
<dbReference type="SMART" id="SM00304">
    <property type="entry name" value="HAMP"/>
    <property type="match status" value="1"/>
</dbReference>
<evidence type="ECO:0000256" key="3">
    <source>
        <dbReference type="ARBA" id="ARBA00012438"/>
    </source>
</evidence>
<feature type="domain" description="Histidine kinase" evidence="12">
    <location>
        <begin position="241"/>
        <end position="457"/>
    </location>
</feature>
<keyword evidence="5" id="KW-0808">Transferase</keyword>
<protein>
    <recommendedName>
        <fullName evidence="3">histidine kinase</fullName>
        <ecNumber evidence="3">2.7.13.3</ecNumber>
    </recommendedName>
</protein>
<name>A0A917MSA5_9BACT</name>
<reference evidence="14" key="2">
    <citation type="submission" date="2020-09" db="EMBL/GenBank/DDBJ databases">
        <authorList>
            <person name="Sun Q."/>
            <person name="Zhou Y."/>
        </authorList>
    </citation>
    <scope>NUCLEOTIDE SEQUENCE</scope>
    <source>
        <strain evidence="14">CGMCC 1.15290</strain>
    </source>
</reference>
<dbReference type="CDD" id="cd06225">
    <property type="entry name" value="HAMP"/>
    <property type="match status" value="1"/>
</dbReference>
<evidence type="ECO:0000313" key="14">
    <source>
        <dbReference type="EMBL" id="GGH57761.1"/>
    </source>
</evidence>
<feature type="transmembrane region" description="Helical" evidence="11">
    <location>
        <begin position="6"/>
        <end position="30"/>
    </location>
</feature>
<dbReference type="Gene3D" id="1.10.287.130">
    <property type="match status" value="1"/>
</dbReference>
<dbReference type="GO" id="GO:0005886">
    <property type="term" value="C:plasma membrane"/>
    <property type="evidence" value="ECO:0007669"/>
    <property type="project" value="TreeGrafter"/>
</dbReference>
<evidence type="ECO:0000256" key="4">
    <source>
        <dbReference type="ARBA" id="ARBA00022553"/>
    </source>
</evidence>
<evidence type="ECO:0000256" key="9">
    <source>
        <dbReference type="ARBA" id="ARBA00023012"/>
    </source>
</evidence>
<keyword evidence="10 11" id="KW-0472">Membrane</keyword>
<dbReference type="InterPro" id="IPR003661">
    <property type="entry name" value="HisK_dim/P_dom"/>
</dbReference>
<dbReference type="InterPro" id="IPR050428">
    <property type="entry name" value="TCS_sensor_his_kinase"/>
</dbReference>
<dbReference type="PRINTS" id="PR00344">
    <property type="entry name" value="BCTRLSENSOR"/>
</dbReference>
<dbReference type="SUPFAM" id="SSF158472">
    <property type="entry name" value="HAMP domain-like"/>
    <property type="match status" value="1"/>
</dbReference>
<feature type="transmembrane region" description="Helical" evidence="11">
    <location>
        <begin position="156"/>
        <end position="179"/>
    </location>
</feature>
<dbReference type="EC" id="2.7.13.3" evidence="3"/>
<dbReference type="AlphaFoldDB" id="A0A917MSA5"/>
<organism evidence="14 15">
    <name type="scientific">Filimonas zeae</name>
    <dbReference type="NCBI Taxonomy" id="1737353"/>
    <lineage>
        <taxon>Bacteria</taxon>
        <taxon>Pseudomonadati</taxon>
        <taxon>Bacteroidota</taxon>
        <taxon>Chitinophagia</taxon>
        <taxon>Chitinophagales</taxon>
        <taxon>Chitinophagaceae</taxon>
        <taxon>Filimonas</taxon>
    </lineage>
</organism>
<keyword evidence="9" id="KW-0902">Two-component regulatory system</keyword>
<reference evidence="14" key="1">
    <citation type="journal article" date="2014" name="Int. J. Syst. Evol. Microbiol.">
        <title>Complete genome sequence of Corynebacterium casei LMG S-19264T (=DSM 44701T), isolated from a smear-ripened cheese.</title>
        <authorList>
            <consortium name="US DOE Joint Genome Institute (JGI-PGF)"/>
            <person name="Walter F."/>
            <person name="Albersmeier A."/>
            <person name="Kalinowski J."/>
            <person name="Ruckert C."/>
        </authorList>
    </citation>
    <scope>NUCLEOTIDE SEQUENCE</scope>
    <source>
        <strain evidence="14">CGMCC 1.15290</strain>
    </source>
</reference>
<evidence type="ECO:0000256" key="7">
    <source>
        <dbReference type="ARBA" id="ARBA00022777"/>
    </source>
</evidence>
<evidence type="ECO:0000256" key="8">
    <source>
        <dbReference type="ARBA" id="ARBA00022989"/>
    </source>
</evidence>
<dbReference type="SUPFAM" id="SSF47384">
    <property type="entry name" value="Homodimeric domain of signal transducing histidine kinase"/>
    <property type="match status" value="1"/>
</dbReference>
<dbReference type="Pfam" id="PF02518">
    <property type="entry name" value="HATPase_c"/>
    <property type="match status" value="1"/>
</dbReference>
<evidence type="ECO:0000256" key="11">
    <source>
        <dbReference type="SAM" id="Phobius"/>
    </source>
</evidence>
<dbReference type="CDD" id="cd00082">
    <property type="entry name" value="HisKA"/>
    <property type="match status" value="1"/>
</dbReference>
<dbReference type="GO" id="GO:0000155">
    <property type="term" value="F:phosphorelay sensor kinase activity"/>
    <property type="evidence" value="ECO:0007669"/>
    <property type="project" value="InterPro"/>
</dbReference>
<comment type="subcellular location">
    <subcellularLocation>
        <location evidence="2">Membrane</location>
    </subcellularLocation>
</comment>
<dbReference type="InterPro" id="IPR003594">
    <property type="entry name" value="HATPase_dom"/>
</dbReference>
<evidence type="ECO:0000313" key="15">
    <source>
        <dbReference type="Proteomes" id="UP000627292"/>
    </source>
</evidence>
<evidence type="ECO:0000256" key="5">
    <source>
        <dbReference type="ARBA" id="ARBA00022679"/>
    </source>
</evidence>
<dbReference type="Pfam" id="PF00512">
    <property type="entry name" value="HisKA"/>
    <property type="match status" value="1"/>
</dbReference>
<dbReference type="InterPro" id="IPR036097">
    <property type="entry name" value="HisK_dim/P_sf"/>
</dbReference>
<dbReference type="Pfam" id="PF00672">
    <property type="entry name" value="HAMP"/>
    <property type="match status" value="1"/>
</dbReference>
<dbReference type="SMART" id="SM00387">
    <property type="entry name" value="HATPase_c"/>
    <property type="match status" value="1"/>
</dbReference>
<evidence type="ECO:0000256" key="6">
    <source>
        <dbReference type="ARBA" id="ARBA00022692"/>
    </source>
</evidence>
<evidence type="ECO:0000256" key="1">
    <source>
        <dbReference type="ARBA" id="ARBA00000085"/>
    </source>
</evidence>
<evidence type="ECO:0000259" key="12">
    <source>
        <dbReference type="PROSITE" id="PS50109"/>
    </source>
</evidence>
<keyword evidence="7 14" id="KW-0418">Kinase</keyword>
<feature type="domain" description="HAMP" evidence="13">
    <location>
        <begin position="180"/>
        <end position="233"/>
    </location>
</feature>
<keyword evidence="4" id="KW-0597">Phosphoprotein</keyword>
<comment type="caution">
    <text evidence="14">The sequence shown here is derived from an EMBL/GenBank/DDBJ whole genome shotgun (WGS) entry which is preliminary data.</text>
</comment>
<dbReference type="PANTHER" id="PTHR45436">
    <property type="entry name" value="SENSOR HISTIDINE KINASE YKOH"/>
    <property type="match status" value="1"/>
</dbReference>
<keyword evidence="8 11" id="KW-1133">Transmembrane helix</keyword>
<accession>A0A917MSA5</accession>
<dbReference type="SMART" id="SM00388">
    <property type="entry name" value="HisKA"/>
    <property type="match status" value="1"/>
</dbReference>
<dbReference type="RefSeq" id="WP_188949968.1">
    <property type="nucleotide sequence ID" value="NZ_BMIB01000001.1"/>
</dbReference>
<dbReference type="PANTHER" id="PTHR45436:SF5">
    <property type="entry name" value="SENSOR HISTIDINE KINASE TRCS"/>
    <property type="match status" value="1"/>
</dbReference>
<dbReference type="InterPro" id="IPR005467">
    <property type="entry name" value="His_kinase_dom"/>
</dbReference>
<keyword evidence="15" id="KW-1185">Reference proteome</keyword>
<gene>
    <name evidence="14" type="ORF">GCM10011379_02770</name>
</gene>
<proteinExistence type="predicted"/>
<dbReference type="InterPro" id="IPR003660">
    <property type="entry name" value="HAMP_dom"/>
</dbReference>
<dbReference type="Gene3D" id="6.10.340.10">
    <property type="match status" value="1"/>
</dbReference>
<dbReference type="Proteomes" id="UP000627292">
    <property type="component" value="Unassembled WGS sequence"/>
</dbReference>
<dbReference type="SUPFAM" id="SSF55874">
    <property type="entry name" value="ATPase domain of HSP90 chaperone/DNA topoisomerase II/histidine kinase"/>
    <property type="match status" value="1"/>
</dbReference>
<sequence length="460" mass="52920">MNLKVKFALLFSLLVSIILFSSVLVIYFLYSDTRREDFNKRLWAEALQNYRVFYHVDTLDKQLLREIDRNSPANLVDLQTIILDVSFHQLFCYPDTMHHQLDKQLLQKIRWSGGDGFYFKKGKREYVGVYVGENSRSCYVITSAIDRYGLRKMERLRLIIGFVIFGGILLTALGAFIFVRQVMKPLDRVKAQMQRITANNLKERVQVGKGYAELEQIAENFNAMLDRLEKGFELQKSFVHHASHELRTPLASMLAQTEAALNRQLSPEEARQVLVSLKEDQHALIELANSLLLLSQYDSINYSSSWQWVRLDEVLYDSIALTNQVMPDCNISVDFATIPETDMDLAIRGNEALLRSALRNLIKNAYLYSADKCLTVIIEGGREEVCIYVDNGGEVLTLPEQERLFIPFFRGGNAMRAKGFGLGLLIVKRIVQLHRGSIEYSVYEGKNRFTLRFPKEVTEE</sequence>
<dbReference type="InterPro" id="IPR036890">
    <property type="entry name" value="HATPase_C_sf"/>
</dbReference>
<dbReference type="Gene3D" id="3.30.565.10">
    <property type="entry name" value="Histidine kinase-like ATPase, C-terminal domain"/>
    <property type="match status" value="1"/>
</dbReference>
<dbReference type="PROSITE" id="PS50109">
    <property type="entry name" value="HIS_KIN"/>
    <property type="match status" value="1"/>
</dbReference>
<comment type="catalytic activity">
    <reaction evidence="1">
        <text>ATP + protein L-histidine = ADP + protein N-phospho-L-histidine.</text>
        <dbReference type="EC" id="2.7.13.3"/>
    </reaction>
</comment>
<evidence type="ECO:0000259" key="13">
    <source>
        <dbReference type="PROSITE" id="PS50885"/>
    </source>
</evidence>
<dbReference type="EMBL" id="BMIB01000001">
    <property type="protein sequence ID" value="GGH57761.1"/>
    <property type="molecule type" value="Genomic_DNA"/>
</dbReference>
<dbReference type="PROSITE" id="PS50885">
    <property type="entry name" value="HAMP"/>
    <property type="match status" value="1"/>
</dbReference>
<keyword evidence="6 11" id="KW-0812">Transmembrane</keyword>
<evidence type="ECO:0000256" key="2">
    <source>
        <dbReference type="ARBA" id="ARBA00004370"/>
    </source>
</evidence>
<dbReference type="InterPro" id="IPR004358">
    <property type="entry name" value="Sig_transdc_His_kin-like_C"/>
</dbReference>